<evidence type="ECO:0000256" key="9">
    <source>
        <dbReference type="SAM" id="MobiDB-lite"/>
    </source>
</evidence>
<dbReference type="PANTHER" id="PTHR24421:SF10">
    <property type="entry name" value="NITRATE_NITRITE SENSOR PROTEIN NARQ"/>
    <property type="match status" value="1"/>
</dbReference>
<dbReference type="SMART" id="SM00387">
    <property type="entry name" value="HATPase_c"/>
    <property type="match status" value="1"/>
</dbReference>
<feature type="transmembrane region" description="Helical" evidence="10">
    <location>
        <begin position="94"/>
        <end position="114"/>
    </location>
</feature>
<keyword evidence="4" id="KW-0808">Transferase</keyword>
<keyword evidence="10" id="KW-0472">Membrane</keyword>
<evidence type="ECO:0000256" key="4">
    <source>
        <dbReference type="ARBA" id="ARBA00022679"/>
    </source>
</evidence>
<evidence type="ECO:0000256" key="8">
    <source>
        <dbReference type="ARBA" id="ARBA00023012"/>
    </source>
</evidence>
<keyword evidence="10" id="KW-0812">Transmembrane</keyword>
<dbReference type="Proteomes" id="UP001165685">
    <property type="component" value="Unassembled WGS sequence"/>
</dbReference>
<comment type="caution">
    <text evidence="12">The sequence shown here is derived from an EMBL/GenBank/DDBJ whole genome shotgun (WGS) entry which is preliminary data.</text>
</comment>
<dbReference type="SUPFAM" id="SSF55874">
    <property type="entry name" value="ATPase domain of HSP90 chaperone/DNA topoisomerase II/histidine kinase"/>
    <property type="match status" value="1"/>
</dbReference>
<keyword evidence="13" id="KW-1185">Reference proteome</keyword>
<keyword evidence="5" id="KW-0547">Nucleotide-binding</keyword>
<evidence type="ECO:0000313" key="13">
    <source>
        <dbReference type="Proteomes" id="UP001165685"/>
    </source>
</evidence>
<dbReference type="InterPro" id="IPR011712">
    <property type="entry name" value="Sig_transdc_His_kin_sub3_dim/P"/>
</dbReference>
<dbReference type="Gene3D" id="3.30.565.10">
    <property type="entry name" value="Histidine kinase-like ATPase, C-terminal domain"/>
    <property type="match status" value="1"/>
</dbReference>
<evidence type="ECO:0000256" key="3">
    <source>
        <dbReference type="ARBA" id="ARBA00022553"/>
    </source>
</evidence>
<name>A0ABT4TNI0_9ACTN</name>
<feature type="transmembrane region" description="Helical" evidence="10">
    <location>
        <begin position="121"/>
        <end position="140"/>
    </location>
</feature>
<dbReference type="InterPro" id="IPR036890">
    <property type="entry name" value="HATPase_C_sf"/>
</dbReference>
<sequence>MVDPGRAPKGRSGRGQVAVCALLVAAALGTGLLCAAALPGADAVAVVAGTGAMAVASLAALVGPRRPLTAAAAASGTAIAVSTVDPAWRELTAAGGLAWAPLAIAGAAVGLVSHERRKARLALGMAALAAYAVVTTVVTTPPEGSYLLSALGAASPVLGGTTLALTFRLTQARRERIRQEARERELIAERARVEERRRLAAEMHDTVTHQVSLMVLQAGALSVATDDPEVRSAADGIRGAGGRAIEELRSLIGVLRGDDAEPAGRSAEVPASGNAAAVGAGAGAGTGEANTTGGGGEPVPDPATLAEEARAAGQQVDYTASGGPEGLAPHTARTLYRVVQEALTNARKHAPGAAVEVRIDHRPDAVAVAVENGPPPPDAETGRLTAGAGTGLDGLRHRVELVGGSLEAGPTAGGGFAVRAELPRGASGGAGRGPEYRADQNERTGGADRTVREENA</sequence>
<keyword evidence="3" id="KW-0597">Phosphoprotein</keyword>
<feature type="transmembrane region" description="Helical" evidence="10">
    <location>
        <begin position="45"/>
        <end position="63"/>
    </location>
</feature>
<dbReference type="Pfam" id="PF07730">
    <property type="entry name" value="HisKA_3"/>
    <property type="match status" value="1"/>
</dbReference>
<feature type="compositionally biased region" description="Basic and acidic residues" evidence="9">
    <location>
        <begin position="434"/>
        <end position="456"/>
    </location>
</feature>
<evidence type="ECO:0000256" key="2">
    <source>
        <dbReference type="ARBA" id="ARBA00012438"/>
    </source>
</evidence>
<feature type="domain" description="Histidine kinase/HSP90-like ATPase" evidence="11">
    <location>
        <begin position="330"/>
        <end position="426"/>
    </location>
</feature>
<protein>
    <recommendedName>
        <fullName evidence="2">histidine kinase</fullName>
        <ecNumber evidence="2">2.7.13.3</ecNumber>
    </recommendedName>
</protein>
<feature type="transmembrane region" description="Helical" evidence="10">
    <location>
        <begin position="146"/>
        <end position="169"/>
    </location>
</feature>
<accession>A0ABT4TNI0</accession>
<evidence type="ECO:0000259" key="11">
    <source>
        <dbReference type="SMART" id="SM00387"/>
    </source>
</evidence>
<keyword evidence="8" id="KW-0902">Two-component regulatory system</keyword>
<dbReference type="RefSeq" id="WP_270678894.1">
    <property type="nucleotide sequence ID" value="NZ_JAQFWP010000032.1"/>
</dbReference>
<dbReference type="EMBL" id="JAQFWP010000032">
    <property type="protein sequence ID" value="MDA2806250.1"/>
    <property type="molecule type" value="Genomic_DNA"/>
</dbReference>
<evidence type="ECO:0000256" key="7">
    <source>
        <dbReference type="ARBA" id="ARBA00022840"/>
    </source>
</evidence>
<dbReference type="InterPro" id="IPR003594">
    <property type="entry name" value="HATPase_dom"/>
</dbReference>
<evidence type="ECO:0000256" key="1">
    <source>
        <dbReference type="ARBA" id="ARBA00000085"/>
    </source>
</evidence>
<evidence type="ECO:0000313" key="12">
    <source>
        <dbReference type="EMBL" id="MDA2806250.1"/>
    </source>
</evidence>
<dbReference type="CDD" id="cd16917">
    <property type="entry name" value="HATPase_UhpB-NarQ-NarX-like"/>
    <property type="match status" value="1"/>
</dbReference>
<dbReference type="InterPro" id="IPR050482">
    <property type="entry name" value="Sensor_HK_TwoCompSys"/>
</dbReference>
<feature type="region of interest" description="Disordered" evidence="9">
    <location>
        <begin position="260"/>
        <end position="303"/>
    </location>
</feature>
<dbReference type="PANTHER" id="PTHR24421">
    <property type="entry name" value="NITRATE/NITRITE SENSOR PROTEIN NARX-RELATED"/>
    <property type="match status" value="1"/>
</dbReference>
<comment type="catalytic activity">
    <reaction evidence="1">
        <text>ATP + protein L-histidine = ADP + protein N-phospho-L-histidine.</text>
        <dbReference type="EC" id="2.7.13.3"/>
    </reaction>
</comment>
<dbReference type="Gene3D" id="1.20.5.1930">
    <property type="match status" value="1"/>
</dbReference>
<proteinExistence type="predicted"/>
<feature type="region of interest" description="Disordered" evidence="9">
    <location>
        <begin position="420"/>
        <end position="456"/>
    </location>
</feature>
<keyword evidence="10" id="KW-1133">Transmembrane helix</keyword>
<evidence type="ECO:0000256" key="6">
    <source>
        <dbReference type="ARBA" id="ARBA00022777"/>
    </source>
</evidence>
<dbReference type="Pfam" id="PF02518">
    <property type="entry name" value="HATPase_c"/>
    <property type="match status" value="1"/>
</dbReference>
<keyword evidence="6 12" id="KW-0418">Kinase</keyword>
<keyword evidence="7" id="KW-0067">ATP-binding</keyword>
<evidence type="ECO:0000256" key="5">
    <source>
        <dbReference type="ARBA" id="ARBA00022741"/>
    </source>
</evidence>
<dbReference type="EC" id="2.7.13.3" evidence="2"/>
<feature type="compositionally biased region" description="Gly residues" evidence="9">
    <location>
        <begin position="280"/>
        <end position="297"/>
    </location>
</feature>
<evidence type="ECO:0000256" key="10">
    <source>
        <dbReference type="SAM" id="Phobius"/>
    </source>
</evidence>
<reference evidence="12" key="1">
    <citation type="submission" date="2023-01" db="EMBL/GenBank/DDBJ databases">
        <title>Draft genome sequence of Nocardiopsis sp. LSu2-4 isolated from halophytes.</title>
        <authorList>
            <person name="Duangmal K."/>
            <person name="Chantavorakit T."/>
        </authorList>
    </citation>
    <scope>NUCLEOTIDE SEQUENCE</scope>
    <source>
        <strain evidence="12">LSu2-4</strain>
    </source>
</reference>
<dbReference type="GO" id="GO:0016301">
    <property type="term" value="F:kinase activity"/>
    <property type="evidence" value="ECO:0007669"/>
    <property type="project" value="UniProtKB-KW"/>
</dbReference>
<organism evidence="12 13">
    <name type="scientific">Nocardiopsis suaedae</name>
    <dbReference type="NCBI Taxonomy" id="3018444"/>
    <lineage>
        <taxon>Bacteria</taxon>
        <taxon>Bacillati</taxon>
        <taxon>Actinomycetota</taxon>
        <taxon>Actinomycetes</taxon>
        <taxon>Streptosporangiales</taxon>
        <taxon>Nocardiopsidaceae</taxon>
        <taxon>Nocardiopsis</taxon>
    </lineage>
</organism>
<gene>
    <name evidence="12" type="ORF">O4U47_17190</name>
</gene>